<dbReference type="CDD" id="cd00518">
    <property type="entry name" value="H2MP"/>
    <property type="match status" value="1"/>
</dbReference>
<organism evidence="3 4">
    <name type="scientific">Clostridium simiarum</name>
    <dbReference type="NCBI Taxonomy" id="2841506"/>
    <lineage>
        <taxon>Bacteria</taxon>
        <taxon>Bacillati</taxon>
        <taxon>Bacillota</taxon>
        <taxon>Clostridia</taxon>
        <taxon>Eubacteriales</taxon>
        <taxon>Clostridiaceae</taxon>
        <taxon>Clostridium</taxon>
    </lineage>
</organism>
<gene>
    <name evidence="3" type="ORF">KQI89_15010</name>
</gene>
<evidence type="ECO:0000256" key="2">
    <source>
        <dbReference type="ARBA" id="ARBA00022801"/>
    </source>
</evidence>
<dbReference type="GO" id="GO:0008233">
    <property type="term" value="F:peptidase activity"/>
    <property type="evidence" value="ECO:0007669"/>
    <property type="project" value="UniProtKB-KW"/>
</dbReference>
<dbReference type="Pfam" id="PF01750">
    <property type="entry name" value="HycI"/>
    <property type="match status" value="1"/>
</dbReference>
<sequence length="151" mass="17140">MRKKVLAIGNRIMRDDAIGVLIAEELKNNLEELGFQVILGETDVDYCLSFVEEGDFIFILDCTFYGVEPGKISLLDIKEKEGFFEKGYSQHQLSLIKLLNSYNVKDVTGYIIGIEGADIDYGAELSRELLDKFNDIKNKVYNTIILRSKSD</sequence>
<keyword evidence="4" id="KW-1185">Reference proteome</keyword>
<keyword evidence="2" id="KW-0378">Hydrolase</keyword>
<dbReference type="EMBL" id="JAHLQL010000006">
    <property type="protein sequence ID" value="MBU5593059.1"/>
    <property type="molecule type" value="Genomic_DNA"/>
</dbReference>
<dbReference type="PANTHER" id="PTHR30302:SF1">
    <property type="entry name" value="HYDROGENASE 2 MATURATION PROTEASE"/>
    <property type="match status" value="1"/>
</dbReference>
<accession>A0ABS6F3J7</accession>
<dbReference type="Proteomes" id="UP000736583">
    <property type="component" value="Unassembled WGS sequence"/>
</dbReference>
<dbReference type="NCBIfam" id="TIGR00072">
    <property type="entry name" value="hydrog_prot"/>
    <property type="match status" value="1"/>
</dbReference>
<evidence type="ECO:0000256" key="1">
    <source>
        <dbReference type="ARBA" id="ARBA00022670"/>
    </source>
</evidence>
<evidence type="ECO:0000313" key="3">
    <source>
        <dbReference type="EMBL" id="MBU5593059.1"/>
    </source>
</evidence>
<dbReference type="GO" id="GO:0006508">
    <property type="term" value="P:proteolysis"/>
    <property type="evidence" value="ECO:0007669"/>
    <property type="project" value="UniProtKB-KW"/>
</dbReference>
<name>A0ABS6F3J7_9CLOT</name>
<evidence type="ECO:0000313" key="4">
    <source>
        <dbReference type="Proteomes" id="UP000736583"/>
    </source>
</evidence>
<protein>
    <submittedName>
        <fullName evidence="3">Hydrogenase maturation protease</fullName>
    </submittedName>
</protein>
<reference evidence="3 4" key="1">
    <citation type="submission" date="2021-06" db="EMBL/GenBank/DDBJ databases">
        <authorList>
            <person name="Sun Q."/>
            <person name="Li D."/>
        </authorList>
    </citation>
    <scope>NUCLEOTIDE SEQUENCE [LARGE SCALE GENOMIC DNA]</scope>
    <source>
        <strain evidence="3 4">MSJ-4</strain>
    </source>
</reference>
<dbReference type="RefSeq" id="WP_216457744.1">
    <property type="nucleotide sequence ID" value="NZ_JAHLQL010000006.1"/>
</dbReference>
<proteinExistence type="predicted"/>
<comment type="caution">
    <text evidence="3">The sequence shown here is derived from an EMBL/GenBank/DDBJ whole genome shotgun (WGS) entry which is preliminary data.</text>
</comment>
<dbReference type="PANTHER" id="PTHR30302">
    <property type="entry name" value="HYDROGENASE 1 MATURATION PROTEASE"/>
    <property type="match status" value="1"/>
</dbReference>
<dbReference type="InterPro" id="IPR000671">
    <property type="entry name" value="Peptidase_A31"/>
</dbReference>
<keyword evidence="1 3" id="KW-0645">Protease</keyword>